<dbReference type="EMBL" id="FNUV01000005">
    <property type="protein sequence ID" value="SEF91030.1"/>
    <property type="molecule type" value="Genomic_DNA"/>
</dbReference>
<dbReference type="AlphaFoldDB" id="A0A1H5VUX3"/>
<comment type="similarity">
    <text evidence="6">Belongs to the methyltransferase superfamily. tRNA (adenine-N(6)-)-methyltransferase family.</text>
</comment>
<accession>A0A1H5VUX3</accession>
<dbReference type="Gene3D" id="3.40.50.150">
    <property type="entry name" value="Vaccinia Virus protein VP39"/>
    <property type="match status" value="1"/>
</dbReference>
<evidence type="ECO:0000313" key="8">
    <source>
        <dbReference type="EMBL" id="SEF91030.1"/>
    </source>
</evidence>
<dbReference type="PANTHER" id="PTHR47739:SF1">
    <property type="entry name" value="TRNA1(VAL) (ADENINE(37)-N6)-METHYLTRANSFERASE"/>
    <property type="match status" value="1"/>
</dbReference>
<dbReference type="GO" id="GO:0032259">
    <property type="term" value="P:methylation"/>
    <property type="evidence" value="ECO:0007669"/>
    <property type="project" value="UniProtKB-KW"/>
</dbReference>
<reference evidence="8 9" key="1">
    <citation type="submission" date="2016-10" db="EMBL/GenBank/DDBJ databases">
        <authorList>
            <person name="de Groot N.N."/>
        </authorList>
    </citation>
    <scope>NUCLEOTIDE SEQUENCE [LARGE SCALE GENOMIC DNA]</scope>
    <source>
        <strain evidence="8 9">AR32</strain>
    </source>
</reference>
<dbReference type="EC" id="2.1.1.223" evidence="6"/>
<dbReference type="SUPFAM" id="SSF53335">
    <property type="entry name" value="S-adenosyl-L-methionine-dependent methyltransferases"/>
    <property type="match status" value="1"/>
</dbReference>
<keyword evidence="3 6" id="KW-0808">Transferase</keyword>
<evidence type="ECO:0000313" key="9">
    <source>
        <dbReference type="Proteomes" id="UP000236735"/>
    </source>
</evidence>
<dbReference type="InterPro" id="IPR007848">
    <property type="entry name" value="Small_mtfrase_dom"/>
</dbReference>
<dbReference type="RefSeq" id="WP_103915892.1">
    <property type="nucleotide sequence ID" value="NZ_FNUV01000005.1"/>
</dbReference>
<dbReference type="GO" id="GO:0003676">
    <property type="term" value="F:nucleic acid binding"/>
    <property type="evidence" value="ECO:0007669"/>
    <property type="project" value="InterPro"/>
</dbReference>
<evidence type="ECO:0000256" key="3">
    <source>
        <dbReference type="ARBA" id="ARBA00022679"/>
    </source>
</evidence>
<proteinExistence type="inferred from homology"/>
<dbReference type="HAMAP" id="MF_01872">
    <property type="entry name" value="tRNA_methyltr_YfiC"/>
    <property type="match status" value="1"/>
</dbReference>
<evidence type="ECO:0000256" key="5">
    <source>
        <dbReference type="ARBA" id="ARBA00022694"/>
    </source>
</evidence>
<evidence type="ECO:0000256" key="2">
    <source>
        <dbReference type="ARBA" id="ARBA00022603"/>
    </source>
</evidence>
<dbReference type="GO" id="GO:0005737">
    <property type="term" value="C:cytoplasm"/>
    <property type="evidence" value="ECO:0007669"/>
    <property type="project" value="UniProtKB-SubCell"/>
</dbReference>
<dbReference type="InterPro" id="IPR022882">
    <property type="entry name" value="tRNA_adenine-N6_MeTrfase"/>
</dbReference>
<dbReference type="InterPro" id="IPR002052">
    <property type="entry name" value="DNA_methylase_N6_adenine_CS"/>
</dbReference>
<evidence type="ECO:0000256" key="6">
    <source>
        <dbReference type="HAMAP-Rule" id="MF_01872"/>
    </source>
</evidence>
<dbReference type="PANTHER" id="PTHR47739">
    <property type="entry name" value="TRNA1(VAL) (ADENINE(37)-N6)-METHYLTRANSFERASE"/>
    <property type="match status" value="1"/>
</dbReference>
<keyword evidence="1 6" id="KW-0963">Cytoplasm</keyword>
<comment type="subcellular location">
    <subcellularLocation>
        <location evidence="6">Cytoplasm</location>
    </subcellularLocation>
</comment>
<sequence>MSNSYFEFKQFTIHQERTAMKVGTDGTLLGAWAQVPSESSDGTPLDSPLILDIGTGTGLIALMIAQRFPKAQITAIDIDAEAVSQAQENVLASPFSQHVKVIMADARDFLSSEGSLFDAIVSNPPYFVDSLTCPDNQRTMARHNSTLTYRQLMHTAFGLLAPHGVFSVVIPADCCAQLEAEAHLAGFFPSRICMIKTTPRKAPKRCLMEFRKHPVNELVKNEGIIEISPNVRSDWYQELTRDFYIR</sequence>
<dbReference type="Proteomes" id="UP000236735">
    <property type="component" value="Unassembled WGS sequence"/>
</dbReference>
<comment type="catalytic activity">
    <reaction evidence="6">
        <text>adenosine(37) in tRNA1(Val) + S-adenosyl-L-methionine = N(6)-methyladenosine(37) in tRNA1(Val) + S-adenosyl-L-homocysteine + H(+)</text>
        <dbReference type="Rhea" id="RHEA:43160"/>
        <dbReference type="Rhea" id="RHEA-COMP:10369"/>
        <dbReference type="Rhea" id="RHEA-COMP:10370"/>
        <dbReference type="ChEBI" id="CHEBI:15378"/>
        <dbReference type="ChEBI" id="CHEBI:57856"/>
        <dbReference type="ChEBI" id="CHEBI:59789"/>
        <dbReference type="ChEBI" id="CHEBI:74411"/>
        <dbReference type="ChEBI" id="CHEBI:74449"/>
        <dbReference type="EC" id="2.1.1.223"/>
    </reaction>
</comment>
<dbReference type="GO" id="GO:0008033">
    <property type="term" value="P:tRNA processing"/>
    <property type="evidence" value="ECO:0007669"/>
    <property type="project" value="UniProtKB-UniRule"/>
</dbReference>
<dbReference type="GO" id="GO:0016430">
    <property type="term" value="F:tRNA (adenine-N6)-methyltransferase activity"/>
    <property type="evidence" value="ECO:0007669"/>
    <property type="project" value="UniProtKB-UniRule"/>
</dbReference>
<evidence type="ECO:0000259" key="7">
    <source>
        <dbReference type="Pfam" id="PF05175"/>
    </source>
</evidence>
<feature type="domain" description="Methyltransferase small" evidence="7">
    <location>
        <begin position="50"/>
        <end position="131"/>
    </location>
</feature>
<dbReference type="InterPro" id="IPR050210">
    <property type="entry name" value="tRNA_Adenine-N(6)_MTase"/>
</dbReference>
<dbReference type="CDD" id="cd02440">
    <property type="entry name" value="AdoMet_MTases"/>
    <property type="match status" value="1"/>
</dbReference>
<organism evidence="8 9">
    <name type="scientific">Xylanibacter ruminicola</name>
    <name type="common">Prevotella ruminicola</name>
    <dbReference type="NCBI Taxonomy" id="839"/>
    <lineage>
        <taxon>Bacteria</taxon>
        <taxon>Pseudomonadati</taxon>
        <taxon>Bacteroidota</taxon>
        <taxon>Bacteroidia</taxon>
        <taxon>Bacteroidales</taxon>
        <taxon>Prevotellaceae</taxon>
        <taxon>Xylanibacter</taxon>
    </lineage>
</organism>
<protein>
    <recommendedName>
        <fullName evidence="6">tRNA1(Val) (adenine(37)-N6)-methyltransferase</fullName>
        <ecNumber evidence="6">2.1.1.223</ecNumber>
    </recommendedName>
    <alternativeName>
        <fullName evidence="6">tRNA m6A37 methyltransferase</fullName>
    </alternativeName>
</protein>
<comment type="function">
    <text evidence="6">Specifically methylates the adenine in position 37 of tRNA(1)(Val) (anticodon cmo5UAC).</text>
</comment>
<name>A0A1H5VUX3_XYLRU</name>
<keyword evidence="5 6" id="KW-0819">tRNA processing</keyword>
<dbReference type="Pfam" id="PF05175">
    <property type="entry name" value="MTS"/>
    <property type="match status" value="1"/>
</dbReference>
<evidence type="ECO:0000256" key="4">
    <source>
        <dbReference type="ARBA" id="ARBA00022691"/>
    </source>
</evidence>
<dbReference type="PROSITE" id="PS00092">
    <property type="entry name" value="N6_MTASE"/>
    <property type="match status" value="1"/>
</dbReference>
<evidence type="ECO:0000256" key="1">
    <source>
        <dbReference type="ARBA" id="ARBA00022490"/>
    </source>
</evidence>
<dbReference type="InterPro" id="IPR029063">
    <property type="entry name" value="SAM-dependent_MTases_sf"/>
</dbReference>
<keyword evidence="4 6" id="KW-0949">S-adenosyl-L-methionine</keyword>
<gene>
    <name evidence="8" type="ORF">SAMN05216354_2062</name>
</gene>
<keyword evidence="2 6" id="KW-0489">Methyltransferase</keyword>